<evidence type="ECO:0000256" key="1">
    <source>
        <dbReference type="ARBA" id="ARBA00001961"/>
    </source>
</evidence>
<accession>A0A8H6K925</accession>
<organism evidence="8 9">
    <name type="scientific">Colletotrichum plurivorum</name>
    <dbReference type="NCBI Taxonomy" id="2175906"/>
    <lineage>
        <taxon>Eukaryota</taxon>
        <taxon>Fungi</taxon>
        <taxon>Dikarya</taxon>
        <taxon>Ascomycota</taxon>
        <taxon>Pezizomycotina</taxon>
        <taxon>Sordariomycetes</taxon>
        <taxon>Hypocreomycetidae</taxon>
        <taxon>Glomerellales</taxon>
        <taxon>Glomerellaceae</taxon>
        <taxon>Colletotrichum</taxon>
        <taxon>Colletotrichum orchidearum species complex</taxon>
    </lineage>
</organism>
<gene>
    <name evidence="8" type="ORF">CPLU01_09222</name>
</gene>
<protein>
    <submittedName>
        <fullName evidence="8">Prolyl 4-hydroxylase alpha</fullName>
    </submittedName>
</protein>
<keyword evidence="4" id="KW-0560">Oxidoreductase</keyword>
<comment type="cofactor">
    <cofactor evidence="1">
        <name>L-ascorbate</name>
        <dbReference type="ChEBI" id="CHEBI:38290"/>
    </cofactor>
</comment>
<keyword evidence="6" id="KW-0732">Signal</keyword>
<keyword evidence="3" id="KW-0223">Dioxygenase</keyword>
<dbReference type="GO" id="GO:0004656">
    <property type="term" value="F:procollagen-proline 4-dioxygenase activity"/>
    <property type="evidence" value="ECO:0007669"/>
    <property type="project" value="TreeGrafter"/>
</dbReference>
<proteinExistence type="predicted"/>
<reference evidence="8" key="1">
    <citation type="journal article" date="2020" name="Phytopathology">
        <title>Genome Sequence Resources of Colletotrichum truncatum, C. plurivorum, C. musicola, and C. sojae: Four Species Pathogenic to Soybean (Glycine max).</title>
        <authorList>
            <person name="Rogerio F."/>
            <person name="Boufleur T.R."/>
            <person name="Ciampi-Guillardi M."/>
            <person name="Sukno S.A."/>
            <person name="Thon M.R."/>
            <person name="Massola Junior N.S."/>
            <person name="Baroncelli R."/>
        </authorList>
    </citation>
    <scope>NUCLEOTIDE SEQUENCE</scope>
    <source>
        <strain evidence="8">LFN00145</strain>
    </source>
</reference>
<name>A0A8H6K925_9PEZI</name>
<dbReference type="Proteomes" id="UP000654918">
    <property type="component" value="Unassembled WGS sequence"/>
</dbReference>
<dbReference type="PROSITE" id="PS51257">
    <property type="entry name" value="PROKAR_LIPOPROTEIN"/>
    <property type="match status" value="1"/>
</dbReference>
<dbReference type="InterPro" id="IPR044862">
    <property type="entry name" value="Pro_4_hyd_alph_FE2OG_OXY"/>
</dbReference>
<dbReference type="GO" id="GO:0005506">
    <property type="term" value="F:iron ion binding"/>
    <property type="evidence" value="ECO:0007669"/>
    <property type="project" value="InterPro"/>
</dbReference>
<dbReference type="Pfam" id="PF13640">
    <property type="entry name" value="2OG-FeII_Oxy_3"/>
    <property type="match status" value="1"/>
</dbReference>
<dbReference type="EMBL" id="WIGO01000141">
    <property type="protein sequence ID" value="KAF6827259.1"/>
    <property type="molecule type" value="Genomic_DNA"/>
</dbReference>
<dbReference type="AlphaFoldDB" id="A0A8H6K925"/>
<evidence type="ECO:0000256" key="6">
    <source>
        <dbReference type="SAM" id="SignalP"/>
    </source>
</evidence>
<dbReference type="GO" id="GO:0031418">
    <property type="term" value="F:L-ascorbic acid binding"/>
    <property type="evidence" value="ECO:0007669"/>
    <property type="project" value="InterPro"/>
</dbReference>
<feature type="domain" description="Prolyl 4-hydroxylase alpha subunit" evidence="7">
    <location>
        <begin position="32"/>
        <end position="254"/>
    </location>
</feature>
<dbReference type="PANTHER" id="PTHR10869:SF246">
    <property type="entry name" value="TRANSMEMBRANE PROLYL 4-HYDROXYLASE"/>
    <property type="match status" value="1"/>
</dbReference>
<feature type="signal peptide" evidence="6">
    <location>
        <begin position="1"/>
        <end position="17"/>
    </location>
</feature>
<sequence length="259" mass="28766">MRLRWVTVLCAIVSVACREGDDDDLQDYICEHSSYQIHIFSQSPLVIYITNFVTPFERGHLKKITSVPPNGTFYRSNVLSRDGETVSSQRTSSSTTVIPDVVSDCILERARQFQGLDMPHTHLEPIQLVHYGLGEQYDFHTDWFGEEYAGGHGSARAGGNRVSSFFAYVEASEDTVGGGTNFPRLQAPPGKEWCRYLDCDEPWDAGVTFRPVEGNAVFWTNLVDGGRGGGDERVLHAGLPVARGLKVGMNIWTKQGPHN</sequence>
<evidence type="ECO:0000259" key="7">
    <source>
        <dbReference type="SMART" id="SM00702"/>
    </source>
</evidence>
<dbReference type="PANTHER" id="PTHR10869">
    <property type="entry name" value="PROLYL 4-HYDROXYLASE ALPHA SUBUNIT"/>
    <property type="match status" value="1"/>
</dbReference>
<evidence type="ECO:0000313" key="8">
    <source>
        <dbReference type="EMBL" id="KAF6827259.1"/>
    </source>
</evidence>
<keyword evidence="9" id="KW-1185">Reference proteome</keyword>
<evidence type="ECO:0000256" key="2">
    <source>
        <dbReference type="ARBA" id="ARBA00022723"/>
    </source>
</evidence>
<dbReference type="SMART" id="SM00702">
    <property type="entry name" value="P4Hc"/>
    <property type="match status" value="1"/>
</dbReference>
<dbReference type="GO" id="GO:0005783">
    <property type="term" value="C:endoplasmic reticulum"/>
    <property type="evidence" value="ECO:0007669"/>
    <property type="project" value="TreeGrafter"/>
</dbReference>
<dbReference type="InterPro" id="IPR045054">
    <property type="entry name" value="P4HA-like"/>
</dbReference>
<evidence type="ECO:0000256" key="4">
    <source>
        <dbReference type="ARBA" id="ARBA00023002"/>
    </source>
</evidence>
<evidence type="ECO:0000256" key="5">
    <source>
        <dbReference type="ARBA" id="ARBA00023004"/>
    </source>
</evidence>
<keyword evidence="5" id="KW-0408">Iron</keyword>
<evidence type="ECO:0000313" key="9">
    <source>
        <dbReference type="Proteomes" id="UP000654918"/>
    </source>
</evidence>
<feature type="chain" id="PRO_5034447228" evidence="6">
    <location>
        <begin position="18"/>
        <end position="259"/>
    </location>
</feature>
<dbReference type="Gene3D" id="2.60.120.620">
    <property type="entry name" value="q2cbj1_9rhob like domain"/>
    <property type="match status" value="1"/>
</dbReference>
<dbReference type="InterPro" id="IPR006620">
    <property type="entry name" value="Pro_4_hyd_alph"/>
</dbReference>
<comment type="caution">
    <text evidence="8">The sequence shown here is derived from an EMBL/GenBank/DDBJ whole genome shotgun (WGS) entry which is preliminary data.</text>
</comment>
<keyword evidence="2" id="KW-0479">Metal-binding</keyword>
<evidence type="ECO:0000256" key="3">
    <source>
        <dbReference type="ARBA" id="ARBA00022964"/>
    </source>
</evidence>